<dbReference type="Pfam" id="PF00535">
    <property type="entry name" value="Glycos_transf_2"/>
    <property type="match status" value="1"/>
</dbReference>
<dbReference type="Gene3D" id="3.90.550.10">
    <property type="entry name" value="Spore Coat Polysaccharide Biosynthesis Protein SpsA, Chain A"/>
    <property type="match status" value="1"/>
</dbReference>
<dbReference type="EMBL" id="BLSB01000027">
    <property type="protein sequence ID" value="GFP34842.1"/>
    <property type="molecule type" value="Genomic_DNA"/>
</dbReference>
<feature type="domain" description="Glycosyltransferase 2-like" evidence="1">
    <location>
        <begin position="9"/>
        <end position="63"/>
    </location>
</feature>
<dbReference type="PANTHER" id="PTHR43630">
    <property type="entry name" value="POLY-BETA-1,6-N-ACETYL-D-GLUCOSAMINE SYNTHASE"/>
    <property type="match status" value="1"/>
</dbReference>
<accession>A0A6V8PQB6</accession>
<reference evidence="2 3" key="1">
    <citation type="journal article" date="2020" name="Front. Microbiol.">
        <title>Single-cell genomics of novel Actinobacteria with the Wood-Ljungdahl pathway discovered in a serpentinizing system.</title>
        <authorList>
            <person name="Merino N."/>
            <person name="Kawai M."/>
            <person name="Boyd E.S."/>
            <person name="Colman D.R."/>
            <person name="McGlynn S.E."/>
            <person name="Nealson K.H."/>
            <person name="Kurokawa K."/>
            <person name="Hongoh Y."/>
        </authorList>
    </citation>
    <scope>NUCLEOTIDE SEQUENCE [LARGE SCALE GENOMIC DNA]</scope>
    <source>
        <strain evidence="2 3">S43</strain>
    </source>
</reference>
<organism evidence="2 3">
    <name type="scientific">Candidatus Hakubella thermalkaliphila</name>
    <dbReference type="NCBI Taxonomy" id="2754717"/>
    <lineage>
        <taxon>Bacteria</taxon>
        <taxon>Bacillati</taxon>
        <taxon>Actinomycetota</taxon>
        <taxon>Actinomycetota incertae sedis</taxon>
        <taxon>Candidatus Hakubellales</taxon>
        <taxon>Candidatus Hakubellaceae</taxon>
        <taxon>Candidatus Hakubella</taxon>
    </lineage>
</organism>
<dbReference type="AlphaFoldDB" id="A0A6V8PQB6"/>
<comment type="caution">
    <text evidence="2">The sequence shown here is derived from an EMBL/GenBank/DDBJ whole genome shotgun (WGS) entry which is preliminary data.</text>
</comment>
<proteinExistence type="predicted"/>
<evidence type="ECO:0000313" key="2">
    <source>
        <dbReference type="EMBL" id="GFP34842.1"/>
    </source>
</evidence>
<dbReference type="PANTHER" id="PTHR43630:SF2">
    <property type="entry name" value="GLYCOSYLTRANSFERASE"/>
    <property type="match status" value="1"/>
</dbReference>
<dbReference type="Proteomes" id="UP000576480">
    <property type="component" value="Unassembled WGS sequence"/>
</dbReference>
<evidence type="ECO:0000313" key="3">
    <source>
        <dbReference type="Proteomes" id="UP000576480"/>
    </source>
</evidence>
<name>A0A6V8PQB6_9ACTN</name>
<evidence type="ECO:0000259" key="1">
    <source>
        <dbReference type="Pfam" id="PF00535"/>
    </source>
</evidence>
<dbReference type="InterPro" id="IPR029044">
    <property type="entry name" value="Nucleotide-diphossugar_trans"/>
</dbReference>
<sequence length="71" mass="7880">MENKLPSLSVIIVTFNSENTLDDCLSRIESQNYPKNLIEILVVDGGSSDNTIEISQKYNTKVIDGGFSENQ</sequence>
<gene>
    <name evidence="2" type="ORF">HKBW3S43_00634</name>
</gene>
<dbReference type="InterPro" id="IPR001173">
    <property type="entry name" value="Glyco_trans_2-like"/>
</dbReference>
<protein>
    <recommendedName>
        <fullName evidence="1">Glycosyltransferase 2-like domain-containing protein</fullName>
    </recommendedName>
</protein>
<dbReference type="SUPFAM" id="SSF53448">
    <property type="entry name" value="Nucleotide-diphospho-sugar transferases"/>
    <property type="match status" value="1"/>
</dbReference>
<dbReference type="RefSeq" id="WP_176229542.1">
    <property type="nucleotide sequence ID" value="NZ_BLSB01000027.1"/>
</dbReference>
<feature type="non-terminal residue" evidence="2">
    <location>
        <position position="71"/>
    </location>
</feature>